<gene>
    <name evidence="2" type="ORF">SAY86_031390</name>
</gene>
<evidence type="ECO:0000259" key="1">
    <source>
        <dbReference type="Pfam" id="PF05627"/>
    </source>
</evidence>
<evidence type="ECO:0000313" key="3">
    <source>
        <dbReference type="Proteomes" id="UP001346149"/>
    </source>
</evidence>
<accession>A0AAN7LRV1</accession>
<dbReference type="AlphaFoldDB" id="A0AAN7LRV1"/>
<sequence length="64" mass="7225">MAVPQFGGWDHKSPESTNYSVVFSQARANRKHHKSGFGHKGLGEQREVLHAAAYHQRKEDPQVV</sequence>
<organism evidence="2 3">
    <name type="scientific">Trapa natans</name>
    <name type="common">Water chestnut</name>
    <dbReference type="NCBI Taxonomy" id="22666"/>
    <lineage>
        <taxon>Eukaryota</taxon>
        <taxon>Viridiplantae</taxon>
        <taxon>Streptophyta</taxon>
        <taxon>Embryophyta</taxon>
        <taxon>Tracheophyta</taxon>
        <taxon>Spermatophyta</taxon>
        <taxon>Magnoliopsida</taxon>
        <taxon>eudicotyledons</taxon>
        <taxon>Gunneridae</taxon>
        <taxon>Pentapetalae</taxon>
        <taxon>rosids</taxon>
        <taxon>malvids</taxon>
        <taxon>Myrtales</taxon>
        <taxon>Lythraceae</taxon>
        <taxon>Trapa</taxon>
    </lineage>
</organism>
<proteinExistence type="predicted"/>
<dbReference type="PANTHER" id="PTHR33882">
    <property type="entry name" value="PATHOGENIC TYPE III EFFECTOR AVIRULENCE FACTOR AVR AVRRPT-CLEAVAGE: CLEAVAGE SITE PROTEIN"/>
    <property type="match status" value="1"/>
</dbReference>
<reference evidence="2 3" key="1">
    <citation type="journal article" date="2023" name="Hortic Res">
        <title>Pangenome of water caltrop reveals structural variations and asymmetric subgenome divergence after allopolyploidization.</title>
        <authorList>
            <person name="Zhang X."/>
            <person name="Chen Y."/>
            <person name="Wang L."/>
            <person name="Yuan Y."/>
            <person name="Fang M."/>
            <person name="Shi L."/>
            <person name="Lu R."/>
            <person name="Comes H.P."/>
            <person name="Ma Y."/>
            <person name="Chen Y."/>
            <person name="Huang G."/>
            <person name="Zhou Y."/>
            <person name="Zheng Z."/>
            <person name="Qiu Y."/>
        </authorList>
    </citation>
    <scope>NUCLEOTIDE SEQUENCE [LARGE SCALE GENOMIC DNA]</scope>
    <source>
        <strain evidence="2">F231</strain>
    </source>
</reference>
<dbReference type="Pfam" id="PF05627">
    <property type="entry name" value="AvrRpt-cleavage"/>
    <property type="match status" value="1"/>
</dbReference>
<dbReference type="Proteomes" id="UP001346149">
    <property type="component" value="Unassembled WGS sequence"/>
</dbReference>
<comment type="caution">
    <text evidence="2">The sequence shown here is derived from an EMBL/GenBank/DDBJ whole genome shotgun (WGS) entry which is preliminary data.</text>
</comment>
<name>A0AAN7LRV1_TRANT</name>
<keyword evidence="3" id="KW-1185">Reference proteome</keyword>
<dbReference type="InterPro" id="IPR008700">
    <property type="entry name" value="TypeIII_avirulence_cleave"/>
</dbReference>
<dbReference type="PANTHER" id="PTHR33882:SF11">
    <property type="entry name" value="RPM1-INTERACTING PROTEIN 4 (RIN4) FAMILY PROTEIN"/>
    <property type="match status" value="1"/>
</dbReference>
<dbReference type="EMBL" id="JAXQNO010000009">
    <property type="protein sequence ID" value="KAK4790977.1"/>
    <property type="molecule type" value="Genomic_DNA"/>
</dbReference>
<protein>
    <recommendedName>
        <fullName evidence="1">RIN4 pathogenic type III effector avirulence factor Avr cleavage site domain-containing protein</fullName>
    </recommendedName>
</protein>
<evidence type="ECO:0000313" key="2">
    <source>
        <dbReference type="EMBL" id="KAK4790977.1"/>
    </source>
</evidence>
<feature type="domain" description="RIN4 pathogenic type III effector avirulence factor Avr cleavage site" evidence="1">
    <location>
        <begin position="2"/>
        <end position="31"/>
    </location>
</feature>